<keyword evidence="2" id="KW-0732">Signal</keyword>
<feature type="compositionally biased region" description="Basic and acidic residues" evidence="1">
    <location>
        <begin position="109"/>
        <end position="120"/>
    </location>
</feature>
<reference evidence="3 4" key="2">
    <citation type="journal article" date="2007" name="PLoS Biol.">
        <title>Principles of genome evolution in the Drosophila melanogaster species group.</title>
        <authorList>
            <person name="Ranz J.M."/>
            <person name="Maurin D."/>
            <person name="Chan Y.S."/>
            <person name="von Grotthuss M."/>
            <person name="Hillier L.W."/>
            <person name="Roote J."/>
            <person name="Ashburner M."/>
            <person name="Bergman C.M."/>
        </authorList>
    </citation>
    <scope>NUCLEOTIDE SEQUENCE [LARGE SCALE GENOMIC DNA]</scope>
    <source>
        <strain evidence="4">Tai18E2 / Tucson 14021-0261.01</strain>
    </source>
</reference>
<evidence type="ECO:0000256" key="2">
    <source>
        <dbReference type="SAM" id="SignalP"/>
    </source>
</evidence>
<evidence type="ECO:0000256" key="1">
    <source>
        <dbReference type="SAM" id="MobiDB-lite"/>
    </source>
</evidence>
<keyword evidence="4" id="KW-1185">Reference proteome</keyword>
<dbReference type="Proteomes" id="UP000002282">
    <property type="component" value="Unassembled WGS sequence"/>
</dbReference>
<sequence>MLGCRLILASLAAILQLKIGGERSFCDSGQLKPNKSKCYRRTSLVNSLIRRRAGDFKRSKHIQLKLTDPEGKALQPGSARSFSFFCQATTRELKGKADNSSAAASETEEGLRSAEEVAAD</sequence>
<evidence type="ECO:0000313" key="4">
    <source>
        <dbReference type="Proteomes" id="UP000002282"/>
    </source>
</evidence>
<dbReference type="EMBL" id="CH899653">
    <property type="protein sequence ID" value="KRK05745.1"/>
    <property type="molecule type" value="Genomic_DNA"/>
</dbReference>
<reference evidence="3 4" key="1">
    <citation type="journal article" date="2007" name="Nature">
        <title>Evolution of genes and genomes on the Drosophila phylogeny.</title>
        <authorList>
            <consortium name="Drosophila 12 Genomes Consortium"/>
            <person name="Clark A.G."/>
            <person name="Eisen M.B."/>
            <person name="Smith D.R."/>
            <person name="Bergman C.M."/>
            <person name="Oliver B."/>
            <person name="Markow T.A."/>
            <person name="Kaufman T.C."/>
            <person name="Kellis M."/>
            <person name="Gelbart W."/>
            <person name="Iyer V.N."/>
            <person name="Pollard D.A."/>
            <person name="Sackton T.B."/>
            <person name="Larracuente A.M."/>
            <person name="Singh N.D."/>
            <person name="Abad J.P."/>
            <person name="Abt D.N."/>
            <person name="Adryan B."/>
            <person name="Aguade M."/>
            <person name="Akashi H."/>
            <person name="Anderson W.W."/>
            <person name="Aquadro C.F."/>
            <person name="Ardell D.H."/>
            <person name="Arguello R."/>
            <person name="Artieri C.G."/>
            <person name="Barbash D.A."/>
            <person name="Barker D."/>
            <person name="Barsanti P."/>
            <person name="Batterham P."/>
            <person name="Batzoglou S."/>
            <person name="Begun D."/>
            <person name="Bhutkar A."/>
            <person name="Blanco E."/>
            <person name="Bosak S.A."/>
            <person name="Bradley R.K."/>
            <person name="Brand A.D."/>
            <person name="Brent M.R."/>
            <person name="Brooks A.N."/>
            <person name="Brown R.H."/>
            <person name="Butlin R.K."/>
            <person name="Caggese C."/>
            <person name="Calvi B.R."/>
            <person name="Bernardo de Carvalho A."/>
            <person name="Caspi A."/>
            <person name="Castrezana S."/>
            <person name="Celniker S.E."/>
            <person name="Chang J.L."/>
            <person name="Chapple C."/>
            <person name="Chatterji S."/>
            <person name="Chinwalla A."/>
            <person name="Civetta A."/>
            <person name="Clifton S.W."/>
            <person name="Comeron J.M."/>
            <person name="Costello J.C."/>
            <person name="Coyne J.A."/>
            <person name="Daub J."/>
            <person name="David R.G."/>
            <person name="Delcher A.L."/>
            <person name="Delehaunty K."/>
            <person name="Do C.B."/>
            <person name="Ebling H."/>
            <person name="Edwards K."/>
            <person name="Eickbush T."/>
            <person name="Evans J.D."/>
            <person name="Filipski A."/>
            <person name="Findeiss S."/>
            <person name="Freyhult E."/>
            <person name="Fulton L."/>
            <person name="Fulton R."/>
            <person name="Garcia A.C."/>
            <person name="Gardiner A."/>
            <person name="Garfield D.A."/>
            <person name="Garvin B.E."/>
            <person name="Gibson G."/>
            <person name="Gilbert D."/>
            <person name="Gnerre S."/>
            <person name="Godfrey J."/>
            <person name="Good R."/>
            <person name="Gotea V."/>
            <person name="Gravely B."/>
            <person name="Greenberg A.J."/>
            <person name="Griffiths-Jones S."/>
            <person name="Gross S."/>
            <person name="Guigo R."/>
            <person name="Gustafson E.A."/>
            <person name="Haerty W."/>
            <person name="Hahn M.W."/>
            <person name="Halligan D.L."/>
            <person name="Halpern A.L."/>
            <person name="Halter G.M."/>
            <person name="Han M.V."/>
            <person name="Heger A."/>
            <person name="Hillier L."/>
            <person name="Hinrichs A.S."/>
            <person name="Holmes I."/>
            <person name="Hoskins R.A."/>
            <person name="Hubisz M.J."/>
            <person name="Hultmark D."/>
            <person name="Huntley M.A."/>
            <person name="Jaffe D.B."/>
            <person name="Jagadeeshan S."/>
            <person name="Jeck W.R."/>
            <person name="Johnson J."/>
            <person name="Jones C.D."/>
            <person name="Jordan W.C."/>
            <person name="Karpen G.H."/>
            <person name="Kataoka E."/>
            <person name="Keightley P.D."/>
            <person name="Kheradpour P."/>
            <person name="Kirkness E.F."/>
            <person name="Koerich L.B."/>
            <person name="Kristiansen K."/>
            <person name="Kudrna D."/>
            <person name="Kulathinal R.J."/>
            <person name="Kumar S."/>
            <person name="Kwok R."/>
            <person name="Lander E."/>
            <person name="Langley C.H."/>
            <person name="Lapoint R."/>
            <person name="Lazzaro B.P."/>
            <person name="Lee S.J."/>
            <person name="Levesque L."/>
            <person name="Li R."/>
            <person name="Lin C.F."/>
            <person name="Lin M.F."/>
            <person name="Lindblad-Toh K."/>
            <person name="Llopart A."/>
            <person name="Long M."/>
            <person name="Low L."/>
            <person name="Lozovsky E."/>
            <person name="Lu J."/>
            <person name="Luo M."/>
            <person name="Machado C.A."/>
            <person name="Makalowski W."/>
            <person name="Marzo M."/>
            <person name="Matsuda M."/>
            <person name="Matzkin L."/>
            <person name="McAllister B."/>
            <person name="McBride C.S."/>
            <person name="McKernan B."/>
            <person name="McKernan K."/>
            <person name="Mendez-Lago M."/>
            <person name="Minx P."/>
            <person name="Mollenhauer M.U."/>
            <person name="Montooth K."/>
            <person name="Mount S.M."/>
            <person name="Mu X."/>
            <person name="Myers E."/>
            <person name="Negre B."/>
            <person name="Newfeld S."/>
            <person name="Nielsen R."/>
            <person name="Noor M.A."/>
            <person name="O'Grady P."/>
            <person name="Pachter L."/>
            <person name="Papaceit M."/>
            <person name="Parisi M.J."/>
            <person name="Parisi M."/>
            <person name="Parts L."/>
            <person name="Pedersen J.S."/>
            <person name="Pesole G."/>
            <person name="Phillippy A.M."/>
            <person name="Ponting C.P."/>
            <person name="Pop M."/>
            <person name="Porcelli D."/>
            <person name="Powell J.R."/>
            <person name="Prohaska S."/>
            <person name="Pruitt K."/>
            <person name="Puig M."/>
            <person name="Quesneville H."/>
            <person name="Ram K.R."/>
            <person name="Rand D."/>
            <person name="Rasmussen M.D."/>
            <person name="Reed L.K."/>
            <person name="Reenan R."/>
            <person name="Reily A."/>
            <person name="Remington K.A."/>
            <person name="Rieger T.T."/>
            <person name="Ritchie M.G."/>
            <person name="Robin C."/>
            <person name="Rogers Y.H."/>
            <person name="Rohde C."/>
            <person name="Rozas J."/>
            <person name="Rubenfield M.J."/>
            <person name="Ruiz A."/>
            <person name="Russo S."/>
            <person name="Salzberg S.L."/>
            <person name="Sanchez-Gracia A."/>
            <person name="Saranga D.J."/>
            <person name="Sato H."/>
            <person name="Schaeffer S.W."/>
            <person name="Schatz M.C."/>
            <person name="Schlenke T."/>
            <person name="Schwartz R."/>
            <person name="Segarra C."/>
            <person name="Singh R.S."/>
            <person name="Sirot L."/>
            <person name="Sirota M."/>
            <person name="Sisneros N.B."/>
            <person name="Smith C.D."/>
            <person name="Smith T.F."/>
            <person name="Spieth J."/>
            <person name="Stage D.E."/>
            <person name="Stark A."/>
            <person name="Stephan W."/>
            <person name="Strausberg R.L."/>
            <person name="Strempel S."/>
            <person name="Sturgill D."/>
            <person name="Sutton G."/>
            <person name="Sutton G.G."/>
            <person name="Tao W."/>
            <person name="Teichmann S."/>
            <person name="Tobari Y.N."/>
            <person name="Tomimura Y."/>
            <person name="Tsolas J.M."/>
            <person name="Valente V.L."/>
            <person name="Venter E."/>
            <person name="Venter J.C."/>
            <person name="Vicario S."/>
            <person name="Vieira F.G."/>
            <person name="Vilella A.J."/>
            <person name="Villasante A."/>
            <person name="Walenz B."/>
            <person name="Wang J."/>
            <person name="Wasserman M."/>
            <person name="Watts T."/>
            <person name="Wilson D."/>
            <person name="Wilson R.K."/>
            <person name="Wing R.A."/>
            <person name="Wolfner M.F."/>
            <person name="Wong A."/>
            <person name="Wong G.K."/>
            <person name="Wu C.I."/>
            <person name="Wu G."/>
            <person name="Yamamoto D."/>
            <person name="Yang H.P."/>
            <person name="Yang S.P."/>
            <person name="Yorke J.A."/>
            <person name="Yoshida K."/>
            <person name="Zdobnov E."/>
            <person name="Zhang P."/>
            <person name="Zhang Y."/>
            <person name="Zimin A.V."/>
            <person name="Baldwin J."/>
            <person name="Abdouelleil A."/>
            <person name="Abdulkadir J."/>
            <person name="Abebe A."/>
            <person name="Abera B."/>
            <person name="Abreu J."/>
            <person name="Acer S.C."/>
            <person name="Aftuck L."/>
            <person name="Alexander A."/>
            <person name="An P."/>
            <person name="Anderson E."/>
            <person name="Anderson S."/>
            <person name="Arachi H."/>
            <person name="Azer M."/>
            <person name="Bachantsang P."/>
            <person name="Barry A."/>
            <person name="Bayul T."/>
            <person name="Berlin A."/>
            <person name="Bessette D."/>
            <person name="Bloom T."/>
            <person name="Blye J."/>
            <person name="Boguslavskiy L."/>
            <person name="Bonnet C."/>
            <person name="Boukhgalter B."/>
            <person name="Bourzgui I."/>
            <person name="Brown A."/>
            <person name="Cahill P."/>
            <person name="Channer S."/>
            <person name="Cheshatsang Y."/>
            <person name="Chuda L."/>
            <person name="Citroen M."/>
            <person name="Collymore A."/>
            <person name="Cooke P."/>
            <person name="Costello M."/>
            <person name="D'Aco K."/>
            <person name="Daza R."/>
            <person name="De Haan G."/>
            <person name="DeGray S."/>
            <person name="DeMaso C."/>
            <person name="Dhargay N."/>
            <person name="Dooley K."/>
            <person name="Dooley E."/>
            <person name="Doricent M."/>
            <person name="Dorje P."/>
            <person name="Dorjee K."/>
            <person name="Dupes A."/>
            <person name="Elong R."/>
            <person name="Falk J."/>
            <person name="Farina A."/>
            <person name="Faro S."/>
            <person name="Ferguson D."/>
            <person name="Fisher S."/>
            <person name="Foley C.D."/>
            <person name="Franke A."/>
            <person name="Friedrich D."/>
            <person name="Gadbois L."/>
            <person name="Gearin G."/>
            <person name="Gearin C.R."/>
            <person name="Giannoukos G."/>
            <person name="Goode T."/>
            <person name="Graham J."/>
            <person name="Grandbois E."/>
            <person name="Grewal S."/>
            <person name="Gyaltsen K."/>
            <person name="Hafez N."/>
            <person name="Hagos B."/>
            <person name="Hall J."/>
            <person name="Henson C."/>
            <person name="Hollinger A."/>
            <person name="Honan T."/>
            <person name="Huard M.D."/>
            <person name="Hughes L."/>
            <person name="Hurhula B."/>
            <person name="Husby M.E."/>
            <person name="Kamat A."/>
            <person name="Kanga B."/>
            <person name="Kashin S."/>
            <person name="Khazanovich D."/>
            <person name="Kisner P."/>
            <person name="Lance K."/>
            <person name="Lara M."/>
            <person name="Lee W."/>
            <person name="Lennon N."/>
            <person name="Letendre F."/>
            <person name="LeVine R."/>
            <person name="Lipovsky A."/>
            <person name="Liu X."/>
            <person name="Liu J."/>
            <person name="Liu S."/>
            <person name="Lokyitsang T."/>
            <person name="Lokyitsang Y."/>
            <person name="Lubonja R."/>
            <person name="Lui A."/>
            <person name="MacDonald P."/>
            <person name="Magnisalis V."/>
            <person name="Maru K."/>
            <person name="Matthews C."/>
            <person name="McCusker W."/>
            <person name="McDonough S."/>
            <person name="Mehta T."/>
            <person name="Meldrim J."/>
            <person name="Meneus L."/>
            <person name="Mihai O."/>
            <person name="Mihalev A."/>
            <person name="Mihova T."/>
            <person name="Mittelman R."/>
            <person name="Mlenga V."/>
            <person name="Montmayeur A."/>
            <person name="Mulrain L."/>
            <person name="Navidi A."/>
            <person name="Naylor J."/>
            <person name="Negash T."/>
            <person name="Nguyen T."/>
            <person name="Nguyen N."/>
            <person name="Nicol R."/>
            <person name="Norbu C."/>
            <person name="Norbu N."/>
            <person name="Novod N."/>
            <person name="O'Neill B."/>
            <person name="Osman S."/>
            <person name="Markiewicz E."/>
            <person name="Oyono O.L."/>
            <person name="Patti C."/>
            <person name="Phunkhang P."/>
            <person name="Pierre F."/>
            <person name="Priest M."/>
            <person name="Raghuraman S."/>
            <person name="Rege F."/>
            <person name="Reyes R."/>
            <person name="Rise C."/>
            <person name="Rogov P."/>
            <person name="Ross K."/>
            <person name="Ryan E."/>
            <person name="Settipalli S."/>
            <person name="Shea T."/>
            <person name="Sherpa N."/>
            <person name="Shi L."/>
            <person name="Shih D."/>
            <person name="Sparrow T."/>
            <person name="Spaulding J."/>
            <person name="Stalker J."/>
            <person name="Stange-Thomann N."/>
            <person name="Stavropoulos S."/>
            <person name="Stone C."/>
            <person name="Strader C."/>
            <person name="Tesfaye S."/>
            <person name="Thomson T."/>
            <person name="Thoulutsang Y."/>
            <person name="Thoulutsang D."/>
            <person name="Topham K."/>
            <person name="Topping I."/>
            <person name="Tsamla T."/>
            <person name="Vassiliev H."/>
            <person name="Vo A."/>
            <person name="Wangchuk T."/>
            <person name="Wangdi T."/>
            <person name="Weiand M."/>
            <person name="Wilkinson J."/>
            <person name="Wilson A."/>
            <person name="Yadav S."/>
            <person name="Young G."/>
            <person name="Yu Q."/>
            <person name="Zembek L."/>
            <person name="Zhong D."/>
            <person name="Zimmer A."/>
            <person name="Zwirko Z."/>
            <person name="Jaffe D.B."/>
            <person name="Alvarez P."/>
            <person name="Brockman W."/>
            <person name="Butler J."/>
            <person name="Chin C."/>
            <person name="Gnerre S."/>
            <person name="Grabherr M."/>
            <person name="Kleber M."/>
            <person name="Mauceli E."/>
            <person name="MacCallum I."/>
        </authorList>
    </citation>
    <scope>NUCLEOTIDE SEQUENCE [LARGE SCALE GENOMIC DNA]</scope>
    <source>
        <strain evidence="4">Tai18E2 / Tucson 14021-0261.01</strain>
    </source>
</reference>
<evidence type="ECO:0000313" key="3">
    <source>
        <dbReference type="EMBL" id="KRK05745.1"/>
    </source>
</evidence>
<gene>
    <name evidence="3" type="primary">Dyak\GE27804</name>
    <name evidence="3" type="synonym">GE27804</name>
    <name evidence="3" type="ORF">Dyak_GE27804</name>
</gene>
<organism evidence="3 4">
    <name type="scientific">Drosophila yakuba</name>
    <name type="common">Fruit fly</name>
    <dbReference type="NCBI Taxonomy" id="7245"/>
    <lineage>
        <taxon>Eukaryota</taxon>
        <taxon>Metazoa</taxon>
        <taxon>Ecdysozoa</taxon>
        <taxon>Arthropoda</taxon>
        <taxon>Hexapoda</taxon>
        <taxon>Insecta</taxon>
        <taxon>Pterygota</taxon>
        <taxon>Neoptera</taxon>
        <taxon>Endopterygota</taxon>
        <taxon>Diptera</taxon>
        <taxon>Brachycera</taxon>
        <taxon>Muscomorpha</taxon>
        <taxon>Ephydroidea</taxon>
        <taxon>Drosophilidae</taxon>
        <taxon>Drosophila</taxon>
        <taxon>Sophophora</taxon>
    </lineage>
</organism>
<name>A0A0R1EE67_DROYA</name>
<feature type="region of interest" description="Disordered" evidence="1">
    <location>
        <begin position="96"/>
        <end position="120"/>
    </location>
</feature>
<dbReference type="AlphaFoldDB" id="A0A0R1EE67"/>
<dbReference type="KEGG" id="dya:Dyak_GE27804"/>
<proteinExistence type="predicted"/>
<protein>
    <submittedName>
        <fullName evidence="3">Uncharacterized protein</fullName>
    </submittedName>
</protein>
<feature type="chain" id="PRO_5006403423" evidence="2">
    <location>
        <begin position="21"/>
        <end position="120"/>
    </location>
</feature>
<feature type="signal peptide" evidence="2">
    <location>
        <begin position="1"/>
        <end position="20"/>
    </location>
</feature>
<accession>A0A0R1EE67</accession>